<name>A0A4V1MAS6_9BACT</name>
<keyword evidence="8" id="KW-1185">Reference proteome</keyword>
<evidence type="ECO:0000259" key="5">
    <source>
        <dbReference type="Pfam" id="PF04542"/>
    </source>
</evidence>
<dbReference type="AlphaFoldDB" id="A0A4V1MAS6"/>
<evidence type="ECO:0000259" key="6">
    <source>
        <dbReference type="Pfam" id="PF08281"/>
    </source>
</evidence>
<evidence type="ECO:0000256" key="1">
    <source>
        <dbReference type="ARBA" id="ARBA00010641"/>
    </source>
</evidence>
<evidence type="ECO:0000256" key="3">
    <source>
        <dbReference type="ARBA" id="ARBA00023082"/>
    </source>
</evidence>
<dbReference type="InterPro" id="IPR013324">
    <property type="entry name" value="RNA_pol_sigma_r3/r4-like"/>
</dbReference>
<dbReference type="Gene3D" id="1.10.1740.10">
    <property type="match status" value="1"/>
</dbReference>
<proteinExistence type="inferred from homology"/>
<dbReference type="Pfam" id="PF08281">
    <property type="entry name" value="Sigma70_r4_2"/>
    <property type="match status" value="1"/>
</dbReference>
<dbReference type="Pfam" id="PF04542">
    <property type="entry name" value="Sigma70_r2"/>
    <property type="match status" value="1"/>
</dbReference>
<dbReference type="Proteomes" id="UP000290545">
    <property type="component" value="Unassembled WGS sequence"/>
</dbReference>
<keyword evidence="3" id="KW-0731">Sigma factor</keyword>
<feature type="domain" description="RNA polymerase sigma-70 region 2" evidence="5">
    <location>
        <begin position="33"/>
        <end position="98"/>
    </location>
</feature>
<dbReference type="SUPFAM" id="SSF88659">
    <property type="entry name" value="Sigma3 and sigma4 domains of RNA polymerase sigma factors"/>
    <property type="match status" value="1"/>
</dbReference>
<dbReference type="PANTHER" id="PTHR43133">
    <property type="entry name" value="RNA POLYMERASE ECF-TYPE SIGMA FACTO"/>
    <property type="match status" value="1"/>
</dbReference>
<organism evidence="7 8">
    <name type="scientific">Filimonas effusa</name>
    <dbReference type="NCBI Taxonomy" id="2508721"/>
    <lineage>
        <taxon>Bacteria</taxon>
        <taxon>Pseudomonadati</taxon>
        <taxon>Bacteroidota</taxon>
        <taxon>Chitinophagia</taxon>
        <taxon>Chitinophagales</taxon>
        <taxon>Chitinophagaceae</taxon>
        <taxon>Filimonas</taxon>
    </lineage>
</organism>
<keyword evidence="2" id="KW-0805">Transcription regulation</keyword>
<dbReference type="GO" id="GO:0003677">
    <property type="term" value="F:DNA binding"/>
    <property type="evidence" value="ECO:0007669"/>
    <property type="project" value="InterPro"/>
</dbReference>
<sequence length="206" mass="23549">MRMNDKNTETVINEKALFEKIASGTEADFAMVFHAYNKKLFPFVHNITRSSIIAEEIIQEVFLRLWVNREEVARMDNPVGWLYRVASNLSLSHLRQLTKQQQGLQQLSAIAQHDEKTVEDALGAKELAKLIEQAIAQLPPKRQEIFRLSRSQGLNHKEIATSLGLSSNTVKDQLVISLKFIKALIYKQTGISLSVLLIIRFFEKKM</sequence>
<dbReference type="GO" id="GO:0016987">
    <property type="term" value="F:sigma factor activity"/>
    <property type="evidence" value="ECO:0007669"/>
    <property type="project" value="UniProtKB-KW"/>
</dbReference>
<dbReference type="PANTHER" id="PTHR43133:SF46">
    <property type="entry name" value="RNA POLYMERASE SIGMA-70 FACTOR ECF SUBFAMILY"/>
    <property type="match status" value="1"/>
</dbReference>
<dbReference type="GO" id="GO:0006352">
    <property type="term" value="P:DNA-templated transcription initiation"/>
    <property type="evidence" value="ECO:0007669"/>
    <property type="project" value="InterPro"/>
</dbReference>
<dbReference type="InterPro" id="IPR013249">
    <property type="entry name" value="RNA_pol_sigma70_r4_t2"/>
</dbReference>
<dbReference type="OrthoDB" id="799938at2"/>
<dbReference type="EMBL" id="SDHZ01000001">
    <property type="protein sequence ID" value="RXK86906.1"/>
    <property type="molecule type" value="Genomic_DNA"/>
</dbReference>
<dbReference type="NCBIfam" id="TIGR02937">
    <property type="entry name" value="sigma70-ECF"/>
    <property type="match status" value="1"/>
</dbReference>
<comment type="similarity">
    <text evidence="1">Belongs to the sigma-70 factor family. ECF subfamily.</text>
</comment>
<gene>
    <name evidence="7" type="ORF">ESB13_08980</name>
</gene>
<evidence type="ECO:0000313" key="8">
    <source>
        <dbReference type="Proteomes" id="UP000290545"/>
    </source>
</evidence>
<reference evidence="7 8" key="1">
    <citation type="submission" date="2019-01" db="EMBL/GenBank/DDBJ databases">
        <title>Filimonas sp. strain TTM-71.</title>
        <authorList>
            <person name="Chen W.-M."/>
        </authorList>
    </citation>
    <scope>NUCLEOTIDE SEQUENCE [LARGE SCALE GENOMIC DNA]</scope>
    <source>
        <strain evidence="7 8">TTM-71</strain>
    </source>
</reference>
<dbReference type="Gene3D" id="1.10.10.10">
    <property type="entry name" value="Winged helix-like DNA-binding domain superfamily/Winged helix DNA-binding domain"/>
    <property type="match status" value="1"/>
</dbReference>
<accession>A0A4V1MAS6</accession>
<dbReference type="InterPro" id="IPR013325">
    <property type="entry name" value="RNA_pol_sigma_r2"/>
</dbReference>
<comment type="caution">
    <text evidence="7">The sequence shown here is derived from an EMBL/GenBank/DDBJ whole genome shotgun (WGS) entry which is preliminary data.</text>
</comment>
<evidence type="ECO:0000256" key="2">
    <source>
        <dbReference type="ARBA" id="ARBA00023015"/>
    </source>
</evidence>
<dbReference type="InterPro" id="IPR014327">
    <property type="entry name" value="RNA_pol_sigma70_bacteroid"/>
</dbReference>
<dbReference type="SUPFAM" id="SSF88946">
    <property type="entry name" value="Sigma2 domain of RNA polymerase sigma factors"/>
    <property type="match status" value="1"/>
</dbReference>
<protein>
    <submittedName>
        <fullName evidence="7">RNA polymerase sigma-70 factor</fullName>
    </submittedName>
</protein>
<dbReference type="InterPro" id="IPR007627">
    <property type="entry name" value="RNA_pol_sigma70_r2"/>
</dbReference>
<dbReference type="InterPro" id="IPR036388">
    <property type="entry name" value="WH-like_DNA-bd_sf"/>
</dbReference>
<feature type="domain" description="RNA polymerase sigma factor 70 region 4 type 2" evidence="6">
    <location>
        <begin position="130"/>
        <end position="174"/>
    </location>
</feature>
<evidence type="ECO:0000256" key="4">
    <source>
        <dbReference type="ARBA" id="ARBA00023163"/>
    </source>
</evidence>
<dbReference type="InterPro" id="IPR039425">
    <property type="entry name" value="RNA_pol_sigma-70-like"/>
</dbReference>
<dbReference type="NCBIfam" id="TIGR02985">
    <property type="entry name" value="Sig70_bacteroi1"/>
    <property type="match status" value="1"/>
</dbReference>
<dbReference type="InterPro" id="IPR014284">
    <property type="entry name" value="RNA_pol_sigma-70_dom"/>
</dbReference>
<evidence type="ECO:0000313" key="7">
    <source>
        <dbReference type="EMBL" id="RXK86906.1"/>
    </source>
</evidence>
<keyword evidence="4" id="KW-0804">Transcription</keyword>